<dbReference type="Proteomes" id="UP000015381">
    <property type="component" value="Chromosome I"/>
</dbReference>
<dbReference type="OrthoDB" id="239360at2157"/>
<feature type="transmembrane region" description="Helical" evidence="1">
    <location>
        <begin position="728"/>
        <end position="752"/>
    </location>
</feature>
<sequence>MSVLKQIAVALVAILMVLSIAGASAAFAVNGTILDSDHVTGSFEDAGVYESVASEGQDRIAGDLETALEGRADEIPAGITLDVDSRAAAEAALTEEYVAEAFSTNVEQLLAYLEGDAEELALQVDLVPVKESLDEYVANDTITVDTVALANEREINVTTAGVTVDSEMLVRLNENREGYEETRIRLRTQAIEGADVPVDIGANGSAVVETERFLRETDFAAERDGVRVDTAMLVRMNANRSGYADTRADIRSQGLETTAVPLTVTDDGTIDVDTVALARENNVSYDRGNVTVDDETIALLNANESGYTGVRTDIRSQILEPFPIDVDENGEVVVETADVAQEIDFASASDDVNITDDMLVRMNNGSDGYAAVRSDIREQVRAGLPPMATSAQVDTTLEEINAGLKDNATSQARADYGENVSAATLDDIVSLQNTTIDGLTDPDLTDYDEYATRRDANEAALEESLTAELADRLRDVNEEIKADAAEQARREYSEDLTNESVDDVIALQNTTADGLTDPDLTDYDEYATRRDDAEAALEESLTAELADRLRGVNEEIKADAAEQARREYSEDVSEETMTDIIALQNTVIDGLTHPDLTEYDEYATRRDDAEATLAHSFDRELTTRLSEAGTEVKADAADRIRSEYGDQVSADTIEDVVALQNTVVDGLVAPNLTYEAYASQREDAEAALAASLVAELTDRIDEQVDDRIEVGNVTGEGADALDTVRTGVGLLGTLALVLPLLFLALIGVVYAITRSVHRTVATTGYSLLVAGIVGAAVGSLASDPVVDLVDTALESSSDELAGTGVVEAIRSLIDGLFNTLTMQSVVLAVLGLVLVAVIFADRRGAFETLKTRIRRGS</sequence>
<dbReference type="EMBL" id="HF571520">
    <property type="protein sequence ID" value="CCQ33076.1"/>
    <property type="molecule type" value="Genomic_DNA"/>
</dbReference>
<organism evidence="2 3">
    <name type="scientific">Halorhabdus tiamatea SARL4B</name>
    <dbReference type="NCBI Taxonomy" id="1033806"/>
    <lineage>
        <taxon>Archaea</taxon>
        <taxon>Methanobacteriati</taxon>
        <taxon>Methanobacteriota</taxon>
        <taxon>Stenosarchaea group</taxon>
        <taxon>Halobacteria</taxon>
        <taxon>Halobacteriales</taxon>
        <taxon>Haloarculaceae</taxon>
        <taxon>Halorhabdus</taxon>
    </lineage>
</organism>
<proteinExistence type="predicted"/>
<keyword evidence="3" id="KW-1185">Reference proteome</keyword>
<dbReference type="HOGENOM" id="CLU_301040_0_0_2"/>
<reference evidence="2 3" key="1">
    <citation type="journal article" date="2014" name="Environ. Microbiol.">
        <title>Halorhabdus tiamatea: proteogenomics and glycosidase activity measurements identify the first cultivated euryarchaeon from a deep-sea anoxic brine lake as potential polysaccharide degrader.</title>
        <authorList>
            <person name="Werner J."/>
            <person name="Ferrer M."/>
            <person name="Michel G."/>
            <person name="Mann A.J."/>
            <person name="Huang S."/>
            <person name="Juarez S."/>
            <person name="Ciordia S."/>
            <person name="Albar J.P."/>
            <person name="Alcaide M."/>
            <person name="La Cono V."/>
            <person name="Yakimov M.M."/>
            <person name="Antunes A."/>
            <person name="Taborda M."/>
            <person name="Da Costa M.S."/>
            <person name="Amann R.I."/>
            <person name="Gloeckner F.O."/>
            <person name="Golyshina O.V."/>
            <person name="Golyshin P.N."/>
            <person name="Teeling H."/>
        </authorList>
    </citation>
    <scope>NUCLEOTIDE SEQUENCE [LARGE SCALE GENOMIC DNA]</scope>
    <source>
        <strain evidence="3">SARL4B</strain>
    </source>
</reference>
<evidence type="ECO:0000256" key="1">
    <source>
        <dbReference type="SAM" id="Phobius"/>
    </source>
</evidence>
<dbReference type="AlphaFoldDB" id="S6D7Z2"/>
<name>S6D7Z2_9EURY</name>
<keyword evidence="1" id="KW-0812">Transmembrane</keyword>
<dbReference type="KEGG" id="hti:HTIA_0937"/>
<keyword evidence="1" id="KW-1133">Transmembrane helix</keyword>
<evidence type="ECO:0000313" key="3">
    <source>
        <dbReference type="Proteomes" id="UP000015381"/>
    </source>
</evidence>
<dbReference type="RefSeq" id="WP_020936067.1">
    <property type="nucleotide sequence ID" value="NC_021921.1"/>
</dbReference>
<accession>S6D7Z2</accession>
<protein>
    <submittedName>
        <fullName evidence="2">Hypothetical membrane protein</fullName>
    </submittedName>
</protein>
<gene>
    <name evidence="2" type="ORF">HTIA_0937</name>
</gene>
<evidence type="ECO:0000313" key="2">
    <source>
        <dbReference type="EMBL" id="CCQ33076.1"/>
    </source>
</evidence>
<feature type="transmembrane region" description="Helical" evidence="1">
    <location>
        <begin position="820"/>
        <end position="840"/>
    </location>
</feature>
<keyword evidence="1" id="KW-0472">Membrane</keyword>
<feature type="transmembrane region" description="Helical" evidence="1">
    <location>
        <begin position="764"/>
        <end position="781"/>
    </location>
</feature>
<dbReference type="GeneID" id="23797731"/>